<proteinExistence type="predicted"/>
<sequence>MTSVMGPGTVNKEKFTPWSIQQKVLGLRQSTRLTRTSYRSLLGSLRLFATCIRPARALLQRLRVGEPQLQRQSQNYLTAAMRNDLV</sequence>
<dbReference type="OrthoDB" id="10561605at2759"/>
<name>A0A225VAY1_9STRA</name>
<keyword evidence="2" id="KW-1185">Reference proteome</keyword>
<comment type="caution">
    <text evidence="1">The sequence shown here is derived from an EMBL/GenBank/DDBJ whole genome shotgun (WGS) entry which is preliminary data.</text>
</comment>
<dbReference type="Proteomes" id="UP000198211">
    <property type="component" value="Unassembled WGS sequence"/>
</dbReference>
<dbReference type="EMBL" id="NBNE01006123">
    <property type="protein sequence ID" value="OWZ02502.1"/>
    <property type="molecule type" value="Genomic_DNA"/>
</dbReference>
<protein>
    <submittedName>
        <fullName evidence="1">Uncharacterized protein</fullName>
    </submittedName>
</protein>
<dbReference type="AlphaFoldDB" id="A0A225VAY1"/>
<gene>
    <name evidence="1" type="ORF">PHMEG_00025921</name>
</gene>
<evidence type="ECO:0000313" key="2">
    <source>
        <dbReference type="Proteomes" id="UP000198211"/>
    </source>
</evidence>
<accession>A0A225VAY1</accession>
<reference evidence="2" key="1">
    <citation type="submission" date="2017-03" db="EMBL/GenBank/DDBJ databases">
        <title>Phytopthora megakarya and P. palmivora, two closely related causual agents of cacao black pod achieved similar genome size and gene model numbers by different mechanisms.</title>
        <authorList>
            <person name="Ali S."/>
            <person name="Shao J."/>
            <person name="Larry D.J."/>
            <person name="Kronmiller B."/>
            <person name="Shen D."/>
            <person name="Strem M.D."/>
            <person name="Melnick R.L."/>
            <person name="Guiltinan M.J."/>
            <person name="Tyler B.M."/>
            <person name="Meinhardt L.W."/>
            <person name="Bailey B.A."/>
        </authorList>
    </citation>
    <scope>NUCLEOTIDE SEQUENCE [LARGE SCALE GENOMIC DNA]</scope>
    <source>
        <strain evidence="2">zdho120</strain>
    </source>
</reference>
<organism evidence="1 2">
    <name type="scientific">Phytophthora megakarya</name>
    <dbReference type="NCBI Taxonomy" id="4795"/>
    <lineage>
        <taxon>Eukaryota</taxon>
        <taxon>Sar</taxon>
        <taxon>Stramenopiles</taxon>
        <taxon>Oomycota</taxon>
        <taxon>Peronosporomycetes</taxon>
        <taxon>Peronosporales</taxon>
        <taxon>Peronosporaceae</taxon>
        <taxon>Phytophthora</taxon>
    </lineage>
</organism>
<evidence type="ECO:0000313" key="1">
    <source>
        <dbReference type="EMBL" id="OWZ02502.1"/>
    </source>
</evidence>